<organism evidence="3 4">
    <name type="scientific">Mesorhizobium temperatum</name>
    <dbReference type="NCBI Taxonomy" id="241416"/>
    <lineage>
        <taxon>Bacteria</taxon>
        <taxon>Pseudomonadati</taxon>
        <taxon>Pseudomonadota</taxon>
        <taxon>Alphaproteobacteria</taxon>
        <taxon>Hyphomicrobiales</taxon>
        <taxon>Phyllobacteriaceae</taxon>
        <taxon>Mesorhizobium</taxon>
    </lineage>
</organism>
<dbReference type="GO" id="GO:0016491">
    <property type="term" value="F:oxidoreductase activity"/>
    <property type="evidence" value="ECO:0007669"/>
    <property type="project" value="UniProtKB-KW"/>
</dbReference>
<keyword evidence="4" id="KW-1185">Reference proteome</keyword>
<accession>A0A271LK26</accession>
<dbReference type="Proteomes" id="UP000216442">
    <property type="component" value="Unassembled WGS sequence"/>
</dbReference>
<evidence type="ECO:0000259" key="2">
    <source>
        <dbReference type="Pfam" id="PF01266"/>
    </source>
</evidence>
<dbReference type="InterPro" id="IPR006076">
    <property type="entry name" value="FAD-dep_OxRdtase"/>
</dbReference>
<gene>
    <name evidence="3" type="ORF">CIT26_20635</name>
</gene>
<feature type="domain" description="FAD dependent oxidoreductase" evidence="2">
    <location>
        <begin position="18"/>
        <end position="191"/>
    </location>
</feature>
<dbReference type="Pfam" id="PF01266">
    <property type="entry name" value="DAO"/>
    <property type="match status" value="1"/>
</dbReference>
<protein>
    <recommendedName>
        <fullName evidence="2">FAD dependent oxidoreductase domain-containing protein</fullName>
    </recommendedName>
</protein>
<evidence type="ECO:0000256" key="1">
    <source>
        <dbReference type="ARBA" id="ARBA00023002"/>
    </source>
</evidence>
<dbReference type="Gene3D" id="3.50.50.60">
    <property type="entry name" value="FAD/NAD(P)-binding domain"/>
    <property type="match status" value="1"/>
</dbReference>
<dbReference type="AlphaFoldDB" id="A0A271LK26"/>
<sequence length="233" mass="26688">MRQSVSTCLGEAKDMKSAIVLGAGMIGVATAVHLQQRGWSVVLLDRKEPGRETSYASAGIIQSEAVRPYAMSHDWREIANIALGRSNKVRYHLAALPRHLGPLLGYWWHSFPVRHTRASQAYAQIIGCAAREHEVFIRQSNARHLIRRDGFRILYRRQSALEAAVAEAESLRQAYGVKFSLIPSMERMRRLTRRWSCSIRLLRYLLLRTRIGFSERRDRSRKRFSASQEIIAS</sequence>
<reference evidence="3 4" key="1">
    <citation type="submission" date="2017-08" db="EMBL/GenBank/DDBJ databases">
        <title>Mesorhizobium wenxinae sp. nov., a novel rhizobial species isolated from root nodules of chickpea (Cicer arietinum L.).</title>
        <authorList>
            <person name="Zhang J."/>
        </authorList>
    </citation>
    <scope>NUCLEOTIDE SEQUENCE [LARGE SCALE GENOMIC DNA]</scope>
    <source>
        <strain evidence="3 4">SDW018</strain>
    </source>
</reference>
<dbReference type="InterPro" id="IPR036188">
    <property type="entry name" value="FAD/NAD-bd_sf"/>
</dbReference>
<name>A0A271LK26_9HYPH</name>
<comment type="caution">
    <text evidence="3">The sequence shown here is derived from an EMBL/GenBank/DDBJ whole genome shotgun (WGS) entry which is preliminary data.</text>
</comment>
<dbReference type="SUPFAM" id="SSF51905">
    <property type="entry name" value="FAD/NAD(P)-binding domain"/>
    <property type="match status" value="1"/>
</dbReference>
<proteinExistence type="predicted"/>
<keyword evidence="1" id="KW-0560">Oxidoreductase</keyword>
<dbReference type="OrthoDB" id="9805337at2"/>
<evidence type="ECO:0000313" key="3">
    <source>
        <dbReference type="EMBL" id="PAQ07705.1"/>
    </source>
</evidence>
<evidence type="ECO:0000313" key="4">
    <source>
        <dbReference type="Proteomes" id="UP000216442"/>
    </source>
</evidence>
<dbReference type="EMBL" id="NPKJ01000057">
    <property type="protein sequence ID" value="PAQ07705.1"/>
    <property type="molecule type" value="Genomic_DNA"/>
</dbReference>